<dbReference type="InterPro" id="IPR050389">
    <property type="entry name" value="LysR-type_TF"/>
</dbReference>
<keyword evidence="4" id="KW-0804">Transcription</keyword>
<name>A0A6I1EKB6_9BURK</name>
<evidence type="ECO:0000256" key="4">
    <source>
        <dbReference type="ARBA" id="ARBA00023163"/>
    </source>
</evidence>
<evidence type="ECO:0000259" key="5">
    <source>
        <dbReference type="Pfam" id="PF03466"/>
    </source>
</evidence>
<comment type="similarity">
    <text evidence="1">Belongs to the LysR transcriptional regulatory family.</text>
</comment>
<dbReference type="OrthoDB" id="5495633at2"/>
<evidence type="ECO:0000313" key="6">
    <source>
        <dbReference type="EMBL" id="KAB7660616.1"/>
    </source>
</evidence>
<evidence type="ECO:0000256" key="1">
    <source>
        <dbReference type="ARBA" id="ARBA00009437"/>
    </source>
</evidence>
<comment type="caution">
    <text evidence="6">The sequence shown here is derived from an EMBL/GenBank/DDBJ whole genome shotgun (WGS) entry which is preliminary data.</text>
</comment>
<protein>
    <submittedName>
        <fullName evidence="6">LysR family transcriptional regulator</fullName>
    </submittedName>
</protein>
<keyword evidence="3" id="KW-0238">DNA-binding</keyword>
<proteinExistence type="inferred from homology"/>
<evidence type="ECO:0000256" key="2">
    <source>
        <dbReference type="ARBA" id="ARBA00023015"/>
    </source>
</evidence>
<dbReference type="InterPro" id="IPR036390">
    <property type="entry name" value="WH_DNA-bd_sf"/>
</dbReference>
<dbReference type="InterPro" id="IPR005119">
    <property type="entry name" value="LysR_subst-bd"/>
</dbReference>
<dbReference type="RefSeq" id="WP_152158224.1">
    <property type="nucleotide sequence ID" value="NZ_WEHX01000028.1"/>
</dbReference>
<dbReference type="Gene3D" id="3.40.190.10">
    <property type="entry name" value="Periplasmic binding protein-like II"/>
    <property type="match status" value="2"/>
</dbReference>
<evidence type="ECO:0000313" key="7">
    <source>
        <dbReference type="Proteomes" id="UP000430564"/>
    </source>
</evidence>
<dbReference type="GO" id="GO:0003677">
    <property type="term" value="F:DNA binding"/>
    <property type="evidence" value="ECO:0007669"/>
    <property type="project" value="UniProtKB-KW"/>
</dbReference>
<feature type="domain" description="LysR substrate-binding" evidence="5">
    <location>
        <begin position="98"/>
        <end position="302"/>
    </location>
</feature>
<dbReference type="PANTHER" id="PTHR30118">
    <property type="entry name" value="HTH-TYPE TRANSCRIPTIONAL REGULATOR LEUO-RELATED"/>
    <property type="match status" value="1"/>
</dbReference>
<dbReference type="SUPFAM" id="SSF53850">
    <property type="entry name" value="Periplasmic binding protein-like II"/>
    <property type="match status" value="1"/>
</dbReference>
<dbReference type="Pfam" id="PF03466">
    <property type="entry name" value="LysR_substrate"/>
    <property type="match status" value="1"/>
</dbReference>
<sequence>MSGTDTQLSRELLVFLTTLYEQRHLGRTATRLSISLPKASRLLAEARTVFEDPLYTRFGHGLAPTARAHEVTAQARRVLEEMAKLFSAEAFDPAAMNRVIRICSLDNAIPIMIEPVLELFMKKAPKAGIAILPHDEHTLLKLRAGEADLAIFPAVNLPADFASVPLLRTPYVYAVRAGHPLERKVQDGTLSMQDLEACRRIQICVHPDTDDPIEGVPGPAEIPLKAGRTMLWTEYWLGAVRLMRRSDAVLILPWRTAKALAEERPLTVLARAESVPWLQPSLIWHAHTTLDTGLEWVRSLFISALRGSLKPLEPDEVRLGRLGDDSAPHRQ</sequence>
<dbReference type="Gene3D" id="1.10.10.10">
    <property type="entry name" value="Winged helix-like DNA-binding domain superfamily/Winged helix DNA-binding domain"/>
    <property type="match status" value="1"/>
</dbReference>
<dbReference type="GO" id="GO:0003700">
    <property type="term" value="F:DNA-binding transcription factor activity"/>
    <property type="evidence" value="ECO:0007669"/>
    <property type="project" value="InterPro"/>
</dbReference>
<evidence type="ECO:0000256" key="3">
    <source>
        <dbReference type="ARBA" id="ARBA00023125"/>
    </source>
</evidence>
<keyword evidence="2" id="KW-0805">Transcription regulation</keyword>
<gene>
    <name evidence="6" type="ORF">GBM95_05775</name>
</gene>
<dbReference type="PANTHER" id="PTHR30118:SF15">
    <property type="entry name" value="TRANSCRIPTIONAL REGULATORY PROTEIN"/>
    <property type="match status" value="1"/>
</dbReference>
<dbReference type="Proteomes" id="UP000430564">
    <property type="component" value="Unassembled WGS sequence"/>
</dbReference>
<accession>A0A6I1EKB6</accession>
<organism evidence="6 7">
    <name type="scientific">Sutterella seckii</name>
    <dbReference type="NCBI Taxonomy" id="1944635"/>
    <lineage>
        <taxon>Bacteria</taxon>
        <taxon>Pseudomonadati</taxon>
        <taxon>Pseudomonadota</taxon>
        <taxon>Betaproteobacteria</taxon>
        <taxon>Burkholderiales</taxon>
        <taxon>Sutterellaceae</taxon>
        <taxon>Sutterella</taxon>
    </lineage>
</organism>
<dbReference type="EMBL" id="WEHX01000028">
    <property type="protein sequence ID" value="KAB7660616.1"/>
    <property type="molecule type" value="Genomic_DNA"/>
</dbReference>
<dbReference type="InterPro" id="IPR036388">
    <property type="entry name" value="WH-like_DNA-bd_sf"/>
</dbReference>
<dbReference type="SUPFAM" id="SSF46785">
    <property type="entry name" value="Winged helix' DNA-binding domain"/>
    <property type="match status" value="1"/>
</dbReference>
<reference evidence="6 7" key="1">
    <citation type="submission" date="2019-10" db="EMBL/GenBank/DDBJ databases">
        <title>Genome diversity of Sutterella seckii.</title>
        <authorList>
            <person name="Chaplin A.V."/>
            <person name="Sokolova S.R."/>
            <person name="Mosin K.A."/>
            <person name="Ivanova E.L."/>
            <person name="Kochetkova T.O."/>
            <person name="Goltsov A.Y."/>
            <person name="Trofimov D.Y."/>
            <person name="Efimov B.A."/>
        </authorList>
    </citation>
    <scope>NUCLEOTIDE SEQUENCE [LARGE SCALE GENOMIC DNA]</scope>
    <source>
        <strain evidence="6 7">ASD393</strain>
    </source>
</reference>
<dbReference type="AlphaFoldDB" id="A0A6I1EKB6"/>